<evidence type="ECO:0000256" key="1">
    <source>
        <dbReference type="SAM" id="MobiDB-lite"/>
    </source>
</evidence>
<protein>
    <submittedName>
        <fullName evidence="2">Unnamed protein product</fullName>
    </submittedName>
</protein>
<name>A0A9W6UCK6_9STRA</name>
<evidence type="ECO:0000313" key="2">
    <source>
        <dbReference type="EMBL" id="GMF29583.1"/>
    </source>
</evidence>
<reference evidence="2" key="1">
    <citation type="submission" date="2023-04" db="EMBL/GenBank/DDBJ databases">
        <title>Phytophthora fragariaefolia NBRC 109709.</title>
        <authorList>
            <person name="Ichikawa N."/>
            <person name="Sato H."/>
            <person name="Tonouchi N."/>
        </authorList>
    </citation>
    <scope>NUCLEOTIDE SEQUENCE</scope>
    <source>
        <strain evidence="2">NBRC 109709</strain>
    </source>
</reference>
<dbReference type="AlphaFoldDB" id="A0A9W6UCK6"/>
<dbReference type="Proteomes" id="UP001165121">
    <property type="component" value="Unassembled WGS sequence"/>
</dbReference>
<keyword evidence="3" id="KW-1185">Reference proteome</keyword>
<accession>A0A9W6UCK6</accession>
<organism evidence="2 3">
    <name type="scientific">Phytophthora fragariaefolia</name>
    <dbReference type="NCBI Taxonomy" id="1490495"/>
    <lineage>
        <taxon>Eukaryota</taxon>
        <taxon>Sar</taxon>
        <taxon>Stramenopiles</taxon>
        <taxon>Oomycota</taxon>
        <taxon>Peronosporomycetes</taxon>
        <taxon>Peronosporales</taxon>
        <taxon>Peronosporaceae</taxon>
        <taxon>Phytophthora</taxon>
    </lineage>
</organism>
<dbReference type="EMBL" id="BSXT01000541">
    <property type="protein sequence ID" value="GMF29583.1"/>
    <property type="molecule type" value="Genomic_DNA"/>
</dbReference>
<comment type="caution">
    <text evidence="2">The sequence shown here is derived from an EMBL/GenBank/DDBJ whole genome shotgun (WGS) entry which is preliminary data.</text>
</comment>
<gene>
    <name evidence="2" type="ORF">Pfra01_000635500</name>
</gene>
<sequence length="186" mass="21121">MIHTNGIRCVDFVAAHVSKYFPDADESQELSQMSNGSASTMIDLAQPDEDIHTSPSFNIPATVTHRPPEHSTDPIWTVIHKLDQPVEYKRKTFTHICLICAKSKDWRRCLCKTAHASNAKSHLVRNHNGHELAVREEQHRVQRAQRFIVDGSSKRDISVMETSQAEEEPRKATKRQKKTPEDMVGA</sequence>
<proteinExistence type="predicted"/>
<evidence type="ECO:0000313" key="3">
    <source>
        <dbReference type="Proteomes" id="UP001165121"/>
    </source>
</evidence>
<feature type="region of interest" description="Disordered" evidence="1">
    <location>
        <begin position="154"/>
        <end position="186"/>
    </location>
</feature>
<dbReference type="OrthoDB" id="143520at2759"/>